<dbReference type="EMBL" id="ML991787">
    <property type="protein sequence ID" value="KAF2236135.1"/>
    <property type="molecule type" value="Genomic_DNA"/>
</dbReference>
<protein>
    <recommendedName>
        <fullName evidence="4">Cell wall protein PhiA</fullName>
    </recommendedName>
</protein>
<dbReference type="Proteomes" id="UP000800092">
    <property type="component" value="Unassembled WGS sequence"/>
</dbReference>
<gene>
    <name evidence="2" type="ORF">EV356DRAFT_86647</name>
</gene>
<organism evidence="2 3">
    <name type="scientific">Viridothelium virens</name>
    <name type="common">Speckled blister lichen</name>
    <name type="synonym">Trypethelium virens</name>
    <dbReference type="NCBI Taxonomy" id="1048519"/>
    <lineage>
        <taxon>Eukaryota</taxon>
        <taxon>Fungi</taxon>
        <taxon>Dikarya</taxon>
        <taxon>Ascomycota</taxon>
        <taxon>Pezizomycotina</taxon>
        <taxon>Dothideomycetes</taxon>
        <taxon>Dothideomycetes incertae sedis</taxon>
        <taxon>Trypetheliales</taxon>
        <taxon>Trypetheliaceae</taxon>
        <taxon>Viridothelium</taxon>
    </lineage>
</organism>
<dbReference type="AlphaFoldDB" id="A0A6A6HDH1"/>
<dbReference type="PANTHER" id="PTHR42047:SF1">
    <property type="entry name" value="PROTEIN, PUTATIVE (AFU_ORTHOLOGUE AFUA_6G03560)-RELATED"/>
    <property type="match status" value="1"/>
</dbReference>
<keyword evidence="3" id="KW-1185">Reference proteome</keyword>
<feature type="chain" id="PRO_5025666672" description="Cell wall protein PhiA" evidence="1">
    <location>
        <begin position="20"/>
        <end position="193"/>
    </location>
</feature>
<evidence type="ECO:0000256" key="1">
    <source>
        <dbReference type="SAM" id="SignalP"/>
    </source>
</evidence>
<keyword evidence="1" id="KW-0732">Signal</keyword>
<dbReference type="InterPro" id="IPR052820">
    <property type="entry name" value="PhiA_domain"/>
</dbReference>
<dbReference type="OrthoDB" id="5430620at2759"/>
<feature type="signal peptide" evidence="1">
    <location>
        <begin position="1"/>
        <end position="19"/>
    </location>
</feature>
<evidence type="ECO:0000313" key="2">
    <source>
        <dbReference type="EMBL" id="KAF2236135.1"/>
    </source>
</evidence>
<accession>A0A6A6HDH1</accession>
<sequence>MPSLTSVLSGLMALPLAFSAAVIPRQAGGGTRNLFAAADFDFINGQPLAASGGAFYIGVPTNAPCTLAAPQCEQYSNTTSVLIDSLSSSVGMYSTVPSRVYVAQNGVFSFTEPGQVNDIPDGAYTSPFDGEGGVLHFGGGNFAGWIACPLGAPGQLPYQVLGRVSSMGAVCADAIDMAITTQDAESVGAYEYI</sequence>
<name>A0A6A6HDH1_VIRVR</name>
<reference evidence="2" key="1">
    <citation type="journal article" date="2020" name="Stud. Mycol.">
        <title>101 Dothideomycetes genomes: a test case for predicting lifestyles and emergence of pathogens.</title>
        <authorList>
            <person name="Haridas S."/>
            <person name="Albert R."/>
            <person name="Binder M."/>
            <person name="Bloem J."/>
            <person name="Labutti K."/>
            <person name="Salamov A."/>
            <person name="Andreopoulos B."/>
            <person name="Baker S."/>
            <person name="Barry K."/>
            <person name="Bills G."/>
            <person name="Bluhm B."/>
            <person name="Cannon C."/>
            <person name="Castanera R."/>
            <person name="Culley D."/>
            <person name="Daum C."/>
            <person name="Ezra D."/>
            <person name="Gonzalez J."/>
            <person name="Henrissat B."/>
            <person name="Kuo A."/>
            <person name="Liang C."/>
            <person name="Lipzen A."/>
            <person name="Lutzoni F."/>
            <person name="Magnuson J."/>
            <person name="Mondo S."/>
            <person name="Nolan M."/>
            <person name="Ohm R."/>
            <person name="Pangilinan J."/>
            <person name="Park H.-J."/>
            <person name="Ramirez L."/>
            <person name="Alfaro M."/>
            <person name="Sun H."/>
            <person name="Tritt A."/>
            <person name="Yoshinaga Y."/>
            <person name="Zwiers L.-H."/>
            <person name="Turgeon B."/>
            <person name="Goodwin S."/>
            <person name="Spatafora J."/>
            <person name="Crous P."/>
            <person name="Grigoriev I."/>
        </authorList>
    </citation>
    <scope>NUCLEOTIDE SEQUENCE</scope>
    <source>
        <strain evidence="2">Tuck. ex Michener</strain>
    </source>
</reference>
<proteinExistence type="predicted"/>
<dbReference type="PANTHER" id="PTHR42047">
    <property type="entry name" value="PROTEIN, PUTATIVE (AFU_ORTHOLOGUE AFUA_6G03560)-RELATED"/>
    <property type="match status" value="1"/>
</dbReference>
<evidence type="ECO:0000313" key="3">
    <source>
        <dbReference type="Proteomes" id="UP000800092"/>
    </source>
</evidence>
<evidence type="ECO:0008006" key="4">
    <source>
        <dbReference type="Google" id="ProtNLM"/>
    </source>
</evidence>